<dbReference type="PANTHER" id="PTHR43022">
    <property type="entry name" value="PROTEIN SMF"/>
    <property type="match status" value="1"/>
</dbReference>
<reference evidence="3" key="1">
    <citation type="journal article" date="2015" name="BMC Genomics">
        <title>Comparative genomics of Fructobacillus spp. and Leuconostoc spp. reveals niche-specific evolution of Fructobacillus spp.</title>
        <authorList>
            <person name="Endo A."/>
            <person name="Tanizawa Y."/>
            <person name="Tanaka N."/>
            <person name="Maeno S."/>
            <person name="Kumar H."/>
            <person name="Shiwa Y."/>
            <person name="Okada S."/>
            <person name="Yoshikawa H."/>
            <person name="Dicks L."/>
            <person name="Nakagawa J."/>
            <person name="Arita M."/>
        </authorList>
    </citation>
    <scope>NUCLEOTIDE SEQUENCE [LARGE SCALE GENOMIC DNA]</scope>
    <source>
        <strain evidence="3">F214-1</strain>
    </source>
</reference>
<proteinExistence type="inferred from homology"/>
<dbReference type="STRING" id="709323.GCA_001047135_00447"/>
<dbReference type="AlphaFoldDB" id="A0A3F3HE21"/>
<dbReference type="Pfam" id="PF02481">
    <property type="entry name" value="DNA_processg_A"/>
    <property type="match status" value="1"/>
</dbReference>
<evidence type="ECO:0000259" key="2">
    <source>
        <dbReference type="Pfam" id="PF02481"/>
    </source>
</evidence>
<feature type="domain" description="Smf/DprA SLOG" evidence="2">
    <location>
        <begin position="81"/>
        <end position="288"/>
    </location>
</feature>
<comment type="similarity">
    <text evidence="1">Belongs to the DprA/Smf family.</text>
</comment>
<organism evidence="3">
    <name type="scientific">Fructobacillus tropaeoli</name>
    <dbReference type="NCBI Taxonomy" id="709323"/>
    <lineage>
        <taxon>Bacteria</taxon>
        <taxon>Bacillati</taxon>
        <taxon>Bacillota</taxon>
        <taxon>Bacilli</taxon>
        <taxon>Lactobacillales</taxon>
        <taxon>Lactobacillaceae</taxon>
        <taxon>Fructobacillus</taxon>
    </lineage>
</organism>
<dbReference type="GO" id="GO:0009294">
    <property type="term" value="P:DNA-mediated transformation"/>
    <property type="evidence" value="ECO:0007669"/>
    <property type="project" value="InterPro"/>
</dbReference>
<dbReference type="RefSeq" id="WP_059393387.1">
    <property type="nucleotide sequence ID" value="NZ_DF968079.1"/>
</dbReference>
<evidence type="ECO:0000313" key="3">
    <source>
        <dbReference type="EMBL" id="GAP03903.1"/>
    </source>
</evidence>
<gene>
    <name evidence="3" type="ORF">FTRO_0020700</name>
</gene>
<dbReference type="Proteomes" id="UP000064514">
    <property type="component" value="Unassembled WGS sequence"/>
</dbReference>
<dbReference type="SUPFAM" id="SSF102405">
    <property type="entry name" value="MCP/YpsA-like"/>
    <property type="match status" value="1"/>
</dbReference>
<dbReference type="InterPro" id="IPR003488">
    <property type="entry name" value="DprA"/>
</dbReference>
<dbReference type="InterPro" id="IPR057666">
    <property type="entry name" value="DrpA_SLOG"/>
</dbReference>
<sequence length="292" mass="31427">MNLNQFLLALHLTPGLGKAKEAKVIAALNQQGNPEQGPYPWPFLTLALVLGLEPGSQPYRQIQASYEWSLDKALAYQGDWLTYFDADYPKRLKEIYQPPLVLFYQGDFRALTLPSLAVVGARAASPYGLAALRQLLPDVVKTGISVVSGLAKGIDVMAHQMTFHYGGVPVAVIGTGLDRAYPANHRLLQDQVGQQGLLLSEYPVGSLPLRSHFPDRNRIIAGLSSATLVIETKHHSGSLITANLALQENRQVLAVPGPINAPLSVGPNELIQAGALPVLTSSDIIKAVSCLT</sequence>
<dbReference type="NCBIfam" id="TIGR00732">
    <property type="entry name" value="dprA"/>
    <property type="match status" value="1"/>
</dbReference>
<evidence type="ECO:0000256" key="1">
    <source>
        <dbReference type="ARBA" id="ARBA00006525"/>
    </source>
</evidence>
<dbReference type="PANTHER" id="PTHR43022:SF1">
    <property type="entry name" value="PROTEIN SMF"/>
    <property type="match status" value="1"/>
</dbReference>
<protein>
    <submittedName>
        <fullName evidence="3">DNA processing protein</fullName>
    </submittedName>
</protein>
<accession>A0A3F3HE21</accession>
<name>A0A3F3HE21_9LACO</name>
<dbReference type="EMBL" id="DF968079">
    <property type="protein sequence ID" value="GAP03903.1"/>
    <property type="molecule type" value="Genomic_DNA"/>
</dbReference>
<dbReference type="Gene3D" id="3.40.50.450">
    <property type="match status" value="1"/>
</dbReference>